<dbReference type="SUPFAM" id="SSF103190">
    <property type="entry name" value="Sensory domain-like"/>
    <property type="match status" value="1"/>
</dbReference>
<dbReference type="PROSITE" id="PS50885">
    <property type="entry name" value="HAMP"/>
    <property type="match status" value="1"/>
</dbReference>
<keyword evidence="3" id="KW-0145">Chemotaxis</keyword>
<evidence type="ECO:0000313" key="15">
    <source>
        <dbReference type="Proteomes" id="UP000539075"/>
    </source>
</evidence>
<organism evidence="14 15">
    <name type="scientific">Desulfovibrio intestinalis</name>
    <dbReference type="NCBI Taxonomy" id="58621"/>
    <lineage>
        <taxon>Bacteria</taxon>
        <taxon>Pseudomonadati</taxon>
        <taxon>Thermodesulfobacteriota</taxon>
        <taxon>Desulfovibrionia</taxon>
        <taxon>Desulfovibrionales</taxon>
        <taxon>Desulfovibrionaceae</taxon>
        <taxon>Desulfovibrio</taxon>
    </lineage>
</organism>
<evidence type="ECO:0000256" key="9">
    <source>
        <dbReference type="PROSITE-ProRule" id="PRU00284"/>
    </source>
</evidence>
<dbReference type="RefSeq" id="WP_183717702.1">
    <property type="nucleotide sequence ID" value="NZ_JACHGO010000001.1"/>
</dbReference>
<dbReference type="InterPro" id="IPR033479">
    <property type="entry name" value="dCache_1"/>
</dbReference>
<dbReference type="InterPro" id="IPR029151">
    <property type="entry name" value="Sensor-like_sf"/>
</dbReference>
<comment type="similarity">
    <text evidence="8">Belongs to the methyl-accepting chemotaxis (MCP) protein family.</text>
</comment>
<dbReference type="Gene3D" id="1.10.287.950">
    <property type="entry name" value="Methyl-accepting chemotaxis protein"/>
    <property type="match status" value="1"/>
</dbReference>
<evidence type="ECO:0000313" key="14">
    <source>
        <dbReference type="EMBL" id="MBB5142336.1"/>
    </source>
</evidence>
<evidence type="ECO:0000256" key="2">
    <source>
        <dbReference type="ARBA" id="ARBA00022475"/>
    </source>
</evidence>
<dbReference type="Proteomes" id="UP000539075">
    <property type="component" value="Unassembled WGS sequence"/>
</dbReference>
<feature type="domain" description="HAMP" evidence="13">
    <location>
        <begin position="322"/>
        <end position="375"/>
    </location>
</feature>
<comment type="subcellular location">
    <subcellularLocation>
        <location evidence="1">Cell membrane</location>
        <topology evidence="1">Multi-pass membrane protein</topology>
    </subcellularLocation>
</comment>
<evidence type="ECO:0000256" key="11">
    <source>
        <dbReference type="SAM" id="Phobius"/>
    </source>
</evidence>
<dbReference type="GO" id="GO:0006935">
    <property type="term" value="P:chemotaxis"/>
    <property type="evidence" value="ECO:0007669"/>
    <property type="project" value="UniProtKB-KW"/>
</dbReference>
<dbReference type="Gene3D" id="6.10.340.10">
    <property type="match status" value="1"/>
</dbReference>
<dbReference type="AlphaFoldDB" id="A0A7W8BZ26"/>
<feature type="domain" description="Methyl-accepting transducer" evidence="12">
    <location>
        <begin position="423"/>
        <end position="659"/>
    </location>
</feature>
<dbReference type="Pfam" id="PF02743">
    <property type="entry name" value="dCache_1"/>
    <property type="match status" value="1"/>
</dbReference>
<keyword evidence="4 11" id="KW-0812">Transmembrane</keyword>
<keyword evidence="7 9" id="KW-0807">Transducer</keyword>
<dbReference type="Gene3D" id="3.30.450.20">
    <property type="entry name" value="PAS domain"/>
    <property type="match status" value="1"/>
</dbReference>
<sequence>MTIKARVILGFLLTIIVMAGSTIPYVTSKMRENAEQAYMEASHEQLQIMGSYIEGFIGEAERNLAVLAADEVLINAEGLFPIYVNKTSETAYKRSDLDSEAAKAAMLIARVAEANPAYAEVYAGYPDGSYGTSMKEGPIPAGFNSSKRPWYVGQMNSGKPMGLANSYLSISGEMVLAVTHILRSDKGAIKGVLGVDVSLNGLSEKFTSLNFGSTGYFMLIENTGRILCDPRDKDLTGKVIGTEVKDPGLEQLFSTQDGLVLTRIKDVPVRANVFTTSFGWKIVVIQDESEIFASANEAIRSVSIIYGIVTLIMLAVAWYIVRSINRPLHLIVAEADKISQGNLDVHLEPRDFYGELAELRHSLLNMVTNLQNMITTAHQKSNEAEEQTLLAKAATEQAEAARQQAENARRDGMLAAAGQLEEVVLVISSASNQLSARIAQSDHISAESATRLSEAATAMNQMNATVREVAGNASAASSMSDETRGNAENGAQIVRQALESIDHVHSVSMELKGDMSQLNEHALAINRIMGVISDIADQTNLLALNAAIEAARAGDAGRGFAVVADEVRKLAEKTMASTQDVGNAIKAIQESTAKSVSGMDKALTEVETATGFARQSGEALRQIVSNVETTADQVRAIATASEEQSAASEEINQSIVQVNDMSGQTAQAMSEAAQAVTELAQQAHRLSALISNMKKA</sequence>
<dbReference type="PANTHER" id="PTHR32089:SF112">
    <property type="entry name" value="LYSOZYME-LIKE PROTEIN-RELATED"/>
    <property type="match status" value="1"/>
</dbReference>
<dbReference type="CDD" id="cd12912">
    <property type="entry name" value="PDC2_MCP_like"/>
    <property type="match status" value="1"/>
</dbReference>
<feature type="transmembrane region" description="Helical" evidence="11">
    <location>
        <begin position="304"/>
        <end position="321"/>
    </location>
</feature>
<dbReference type="Pfam" id="PF00672">
    <property type="entry name" value="HAMP"/>
    <property type="match status" value="1"/>
</dbReference>
<dbReference type="InterPro" id="IPR003660">
    <property type="entry name" value="HAMP_dom"/>
</dbReference>
<evidence type="ECO:0000256" key="7">
    <source>
        <dbReference type="ARBA" id="ARBA00023224"/>
    </source>
</evidence>
<dbReference type="GO" id="GO:0005886">
    <property type="term" value="C:plasma membrane"/>
    <property type="evidence" value="ECO:0007669"/>
    <property type="project" value="UniProtKB-SubCell"/>
</dbReference>
<dbReference type="SMART" id="SM00283">
    <property type="entry name" value="MA"/>
    <property type="match status" value="1"/>
</dbReference>
<dbReference type="InterPro" id="IPR004089">
    <property type="entry name" value="MCPsignal_dom"/>
</dbReference>
<evidence type="ECO:0000256" key="10">
    <source>
        <dbReference type="SAM" id="Coils"/>
    </source>
</evidence>
<protein>
    <submittedName>
        <fullName evidence="14">Methyl-accepting chemotaxis protein</fullName>
    </submittedName>
</protein>
<dbReference type="PROSITE" id="PS50111">
    <property type="entry name" value="CHEMOTAXIS_TRANSDUC_2"/>
    <property type="match status" value="1"/>
</dbReference>
<reference evidence="14 15" key="1">
    <citation type="submission" date="2020-08" db="EMBL/GenBank/DDBJ databases">
        <title>Genomic Encyclopedia of Type Strains, Phase IV (KMG-IV): sequencing the most valuable type-strain genomes for metagenomic binning, comparative biology and taxonomic classification.</title>
        <authorList>
            <person name="Goeker M."/>
        </authorList>
    </citation>
    <scope>NUCLEOTIDE SEQUENCE [LARGE SCALE GENOMIC DNA]</scope>
    <source>
        <strain evidence="14 15">DSM 11275</strain>
    </source>
</reference>
<evidence type="ECO:0000259" key="13">
    <source>
        <dbReference type="PROSITE" id="PS50885"/>
    </source>
</evidence>
<feature type="coiled-coil region" evidence="10">
    <location>
        <begin position="367"/>
        <end position="411"/>
    </location>
</feature>
<dbReference type="SMART" id="SM00304">
    <property type="entry name" value="HAMP"/>
    <property type="match status" value="1"/>
</dbReference>
<dbReference type="Pfam" id="PF00015">
    <property type="entry name" value="MCPsignal"/>
    <property type="match status" value="1"/>
</dbReference>
<name>A0A7W8BZ26_9BACT</name>
<dbReference type="GO" id="GO:0007165">
    <property type="term" value="P:signal transduction"/>
    <property type="evidence" value="ECO:0007669"/>
    <property type="project" value="UniProtKB-KW"/>
</dbReference>
<evidence type="ECO:0000256" key="8">
    <source>
        <dbReference type="ARBA" id="ARBA00029447"/>
    </source>
</evidence>
<evidence type="ECO:0000256" key="5">
    <source>
        <dbReference type="ARBA" id="ARBA00022989"/>
    </source>
</evidence>
<dbReference type="CDD" id="cd11386">
    <property type="entry name" value="MCP_signal"/>
    <property type="match status" value="1"/>
</dbReference>
<keyword evidence="6 11" id="KW-0472">Membrane</keyword>
<dbReference type="SUPFAM" id="SSF58104">
    <property type="entry name" value="Methyl-accepting chemotaxis protein (MCP) signaling domain"/>
    <property type="match status" value="1"/>
</dbReference>
<keyword evidence="2" id="KW-1003">Cell membrane</keyword>
<accession>A0A7W8BZ26</accession>
<evidence type="ECO:0000256" key="4">
    <source>
        <dbReference type="ARBA" id="ARBA00022692"/>
    </source>
</evidence>
<evidence type="ECO:0000256" key="3">
    <source>
        <dbReference type="ARBA" id="ARBA00022500"/>
    </source>
</evidence>
<evidence type="ECO:0000256" key="1">
    <source>
        <dbReference type="ARBA" id="ARBA00004651"/>
    </source>
</evidence>
<comment type="caution">
    <text evidence="14">The sequence shown here is derived from an EMBL/GenBank/DDBJ whole genome shotgun (WGS) entry which is preliminary data.</text>
</comment>
<dbReference type="EMBL" id="JACHGO010000001">
    <property type="protein sequence ID" value="MBB5142336.1"/>
    <property type="molecule type" value="Genomic_DNA"/>
</dbReference>
<dbReference type="CDD" id="cd18773">
    <property type="entry name" value="PDC1_HK_sensor"/>
    <property type="match status" value="1"/>
</dbReference>
<keyword evidence="5 11" id="KW-1133">Transmembrane helix</keyword>
<proteinExistence type="inferred from homology"/>
<keyword evidence="15" id="KW-1185">Reference proteome</keyword>
<dbReference type="PANTHER" id="PTHR32089">
    <property type="entry name" value="METHYL-ACCEPTING CHEMOTAXIS PROTEIN MCPB"/>
    <property type="match status" value="1"/>
</dbReference>
<dbReference type="FunFam" id="1.10.287.950:FF:000001">
    <property type="entry name" value="Methyl-accepting chemotaxis sensory transducer"/>
    <property type="match status" value="1"/>
</dbReference>
<keyword evidence="10" id="KW-0175">Coiled coil</keyword>
<dbReference type="CDD" id="cd06225">
    <property type="entry name" value="HAMP"/>
    <property type="match status" value="1"/>
</dbReference>
<evidence type="ECO:0000256" key="6">
    <source>
        <dbReference type="ARBA" id="ARBA00023136"/>
    </source>
</evidence>
<evidence type="ECO:0000259" key="12">
    <source>
        <dbReference type="PROSITE" id="PS50111"/>
    </source>
</evidence>
<gene>
    <name evidence="14" type="ORF">HNQ38_000399</name>
</gene>